<feature type="transmembrane region" description="Helical" evidence="9">
    <location>
        <begin position="87"/>
        <end position="106"/>
    </location>
</feature>
<name>A0A150GGT4_GONPE</name>
<sequence>MRAPGLALALLPGIGARLLLAWVGAGRYLSWRPEVSTAANSNLELREGLALYGMGVSPYSGTSCRVPPLALWLYSALYGGDERDDDTMSYVLLNAVFDALAALLLYRLAARLLAAAPQLGPGPEPSSPLVLLDDATPNVGQWWYLSMEAFDDAKAYVRILAHSLLLALAPPLAMRLGRRTPLALFVIQLLALALLKPYPSIADLGLATSLLPLLLLAAQPPAPAAAGTGAPAEAEAVAAPADPRVGGSGGSAAPLLLPASLALLCVLGPAMAHMWLSYESANSNFYYSATLLYGGWHVVLLVQLLAATLRADRAARGKAEA</sequence>
<proteinExistence type="inferred from homology"/>
<dbReference type="Pfam" id="PF06728">
    <property type="entry name" value="PIG-U"/>
    <property type="match status" value="3"/>
</dbReference>
<dbReference type="Proteomes" id="UP000075714">
    <property type="component" value="Unassembled WGS sequence"/>
</dbReference>
<comment type="subcellular location">
    <subcellularLocation>
        <location evidence="1">Endoplasmic reticulum membrane</location>
        <topology evidence="1">Multi-pass membrane protein</topology>
    </subcellularLocation>
</comment>
<evidence type="ECO:0000313" key="11">
    <source>
        <dbReference type="Proteomes" id="UP000075714"/>
    </source>
</evidence>
<evidence type="ECO:0000256" key="5">
    <source>
        <dbReference type="ARBA" id="ARBA00022692"/>
    </source>
</evidence>
<evidence type="ECO:0000256" key="2">
    <source>
        <dbReference type="ARBA" id="ARBA00004687"/>
    </source>
</evidence>
<keyword evidence="6" id="KW-0256">Endoplasmic reticulum</keyword>
<dbReference type="OrthoDB" id="549017at2759"/>
<dbReference type="PANTHER" id="PTHR13121:SF0">
    <property type="entry name" value="PHOSPHATIDYLINOSITOL GLYCAN ANCHOR BIOSYNTHESIS CLASS U PROTEIN"/>
    <property type="match status" value="1"/>
</dbReference>
<dbReference type="PANTHER" id="PTHR13121">
    <property type="entry name" value="GPI TRANSAMIDASE COMPONENT PIG-U"/>
    <property type="match status" value="1"/>
</dbReference>
<gene>
    <name evidence="10" type="ORF">GPECTOR_26g483</name>
</gene>
<dbReference type="STRING" id="33097.A0A150GGT4"/>
<dbReference type="GO" id="GO:0016255">
    <property type="term" value="P:attachment of GPI anchor to protein"/>
    <property type="evidence" value="ECO:0007669"/>
    <property type="project" value="InterPro"/>
</dbReference>
<keyword evidence="8 9" id="KW-0472">Membrane</keyword>
<keyword evidence="11" id="KW-1185">Reference proteome</keyword>
<dbReference type="EMBL" id="LSYV01000027">
    <property type="protein sequence ID" value="KXZ48580.1"/>
    <property type="molecule type" value="Genomic_DNA"/>
</dbReference>
<dbReference type="InterPro" id="IPR009600">
    <property type="entry name" value="PIG-U"/>
</dbReference>
<evidence type="ECO:0000256" key="7">
    <source>
        <dbReference type="ARBA" id="ARBA00022989"/>
    </source>
</evidence>
<evidence type="ECO:0000256" key="9">
    <source>
        <dbReference type="SAM" id="Phobius"/>
    </source>
</evidence>
<evidence type="ECO:0008006" key="12">
    <source>
        <dbReference type="Google" id="ProtNLM"/>
    </source>
</evidence>
<keyword evidence="7 9" id="KW-1133">Transmembrane helix</keyword>
<organism evidence="10 11">
    <name type="scientific">Gonium pectorale</name>
    <name type="common">Green alga</name>
    <dbReference type="NCBI Taxonomy" id="33097"/>
    <lineage>
        <taxon>Eukaryota</taxon>
        <taxon>Viridiplantae</taxon>
        <taxon>Chlorophyta</taxon>
        <taxon>core chlorophytes</taxon>
        <taxon>Chlorophyceae</taxon>
        <taxon>CS clade</taxon>
        <taxon>Chlamydomonadales</taxon>
        <taxon>Volvocaceae</taxon>
        <taxon>Gonium</taxon>
    </lineage>
</organism>
<dbReference type="GO" id="GO:0006506">
    <property type="term" value="P:GPI anchor biosynthetic process"/>
    <property type="evidence" value="ECO:0007669"/>
    <property type="project" value="UniProtKB-UniPathway"/>
</dbReference>
<evidence type="ECO:0000256" key="3">
    <source>
        <dbReference type="ARBA" id="ARBA00010026"/>
    </source>
</evidence>
<comment type="pathway">
    <text evidence="2">Glycolipid biosynthesis; glycosylphosphatidylinositol-anchor biosynthesis.</text>
</comment>
<protein>
    <recommendedName>
        <fullName evidence="12">GPI transamidase subunit PIG-U</fullName>
    </recommendedName>
</protein>
<evidence type="ECO:0000256" key="4">
    <source>
        <dbReference type="ARBA" id="ARBA00022502"/>
    </source>
</evidence>
<evidence type="ECO:0000313" key="10">
    <source>
        <dbReference type="EMBL" id="KXZ48580.1"/>
    </source>
</evidence>
<dbReference type="GO" id="GO:0042765">
    <property type="term" value="C:GPI-anchor transamidase complex"/>
    <property type="evidence" value="ECO:0007669"/>
    <property type="project" value="InterPro"/>
</dbReference>
<feature type="transmembrane region" description="Helical" evidence="9">
    <location>
        <begin position="255"/>
        <end position="278"/>
    </location>
</feature>
<feature type="transmembrane region" description="Helical" evidence="9">
    <location>
        <begin position="179"/>
        <end position="195"/>
    </location>
</feature>
<keyword evidence="5 9" id="KW-0812">Transmembrane</keyword>
<dbReference type="AlphaFoldDB" id="A0A150GGT4"/>
<evidence type="ECO:0000256" key="8">
    <source>
        <dbReference type="ARBA" id="ARBA00023136"/>
    </source>
</evidence>
<reference evidence="11" key="1">
    <citation type="journal article" date="2016" name="Nat. Commun.">
        <title>The Gonium pectorale genome demonstrates co-option of cell cycle regulation during the evolution of multicellularity.</title>
        <authorList>
            <person name="Hanschen E.R."/>
            <person name="Marriage T.N."/>
            <person name="Ferris P.J."/>
            <person name="Hamaji T."/>
            <person name="Toyoda A."/>
            <person name="Fujiyama A."/>
            <person name="Neme R."/>
            <person name="Noguchi H."/>
            <person name="Minakuchi Y."/>
            <person name="Suzuki M."/>
            <person name="Kawai-Toyooka H."/>
            <person name="Smith D.R."/>
            <person name="Sparks H."/>
            <person name="Anderson J."/>
            <person name="Bakaric R."/>
            <person name="Luria V."/>
            <person name="Karger A."/>
            <person name="Kirschner M.W."/>
            <person name="Durand P.M."/>
            <person name="Michod R.E."/>
            <person name="Nozaki H."/>
            <person name="Olson B.J."/>
        </authorList>
    </citation>
    <scope>NUCLEOTIDE SEQUENCE [LARGE SCALE GENOMIC DNA]</scope>
    <source>
        <strain evidence="11">NIES-2863</strain>
    </source>
</reference>
<evidence type="ECO:0000256" key="6">
    <source>
        <dbReference type="ARBA" id="ARBA00022824"/>
    </source>
</evidence>
<dbReference type="UniPathway" id="UPA00196"/>
<comment type="similarity">
    <text evidence="3">Belongs to the PIGU family.</text>
</comment>
<evidence type="ECO:0000256" key="1">
    <source>
        <dbReference type="ARBA" id="ARBA00004477"/>
    </source>
</evidence>
<comment type="caution">
    <text evidence="10">The sequence shown here is derived from an EMBL/GenBank/DDBJ whole genome shotgun (WGS) entry which is preliminary data.</text>
</comment>
<accession>A0A150GGT4</accession>
<keyword evidence="4" id="KW-0337">GPI-anchor biosynthesis</keyword>
<feature type="transmembrane region" description="Helical" evidence="9">
    <location>
        <begin position="284"/>
        <end position="309"/>
    </location>
</feature>